<evidence type="ECO:0000256" key="1">
    <source>
        <dbReference type="PROSITE-ProRule" id="PRU00285"/>
    </source>
</evidence>
<dbReference type="STRING" id="706434.HMPREF9429_00271"/>
<dbReference type="InterPro" id="IPR002068">
    <property type="entry name" value="A-crystallin/Hsp20_dom"/>
</dbReference>
<dbReference type="PANTHER" id="PTHR11527">
    <property type="entry name" value="HEAT-SHOCK PROTEIN 20 FAMILY MEMBER"/>
    <property type="match status" value="1"/>
</dbReference>
<comment type="caution">
    <text evidence="4">The sequence shown here is derived from an EMBL/GenBank/DDBJ whole genome shotgun (WGS) entry which is preliminary data.</text>
</comment>
<evidence type="ECO:0000313" key="5">
    <source>
        <dbReference type="Proteomes" id="UP000003195"/>
    </source>
</evidence>
<reference evidence="4 5" key="1">
    <citation type="submission" date="2010-08" db="EMBL/GenBank/DDBJ databases">
        <authorList>
            <person name="Weinstock G."/>
            <person name="Sodergren E."/>
            <person name="Clifton S."/>
            <person name="Fulton L."/>
            <person name="Fulton B."/>
            <person name="Courtney L."/>
            <person name="Fronick C."/>
            <person name="Harrison M."/>
            <person name="Strong C."/>
            <person name="Farmer C."/>
            <person name="Delahaunty K."/>
            <person name="Markovic C."/>
            <person name="Hall O."/>
            <person name="Minx P."/>
            <person name="Tomlinson C."/>
            <person name="Mitreva M."/>
            <person name="Hou S."/>
            <person name="Chen J."/>
            <person name="Wollam A."/>
            <person name="Pepin K.H."/>
            <person name="Johnson M."/>
            <person name="Bhonagiri V."/>
            <person name="Zhang X."/>
            <person name="Suruliraj S."/>
            <person name="Warren W."/>
            <person name="Chinwalla A."/>
            <person name="Mardis E.R."/>
            <person name="Wilson R.K."/>
        </authorList>
    </citation>
    <scope>NUCLEOTIDE SEQUENCE [LARGE SCALE GENOMIC DNA]</scope>
    <source>
        <strain evidence="4 5">F0359</strain>
    </source>
</reference>
<dbReference type="InterPro" id="IPR031107">
    <property type="entry name" value="Small_HSP"/>
</dbReference>
<dbReference type="AlphaFoldDB" id="E2ZA14"/>
<dbReference type="eggNOG" id="COG0071">
    <property type="taxonomic scope" value="Bacteria"/>
</dbReference>
<dbReference type="RefSeq" id="WP_006941050.1">
    <property type="nucleotide sequence ID" value="NZ_GL538184.1"/>
</dbReference>
<evidence type="ECO:0000313" key="4">
    <source>
        <dbReference type="EMBL" id="EFQ04776.1"/>
    </source>
</evidence>
<feature type="domain" description="SHSP" evidence="3">
    <location>
        <begin position="30"/>
        <end position="143"/>
    </location>
</feature>
<dbReference type="OrthoDB" id="9811615at2"/>
<dbReference type="PROSITE" id="PS01031">
    <property type="entry name" value="SHSP"/>
    <property type="match status" value="1"/>
</dbReference>
<dbReference type="HOGENOM" id="CLU_046737_8_3_9"/>
<dbReference type="InterPro" id="IPR008978">
    <property type="entry name" value="HSP20-like_chaperone"/>
</dbReference>
<dbReference type="Gene3D" id="2.60.40.790">
    <property type="match status" value="1"/>
</dbReference>
<name>E2ZA14_9FIRM</name>
<keyword evidence="5" id="KW-1185">Reference proteome</keyword>
<dbReference type="Pfam" id="PF00011">
    <property type="entry name" value="HSP20"/>
    <property type="match status" value="1"/>
</dbReference>
<dbReference type="EMBL" id="AECS01000010">
    <property type="protein sequence ID" value="EFQ04776.1"/>
    <property type="molecule type" value="Genomic_DNA"/>
</dbReference>
<protein>
    <submittedName>
        <fullName evidence="4">Hsp20/alpha crystallin family protein</fullName>
    </submittedName>
</protein>
<gene>
    <name evidence="4" type="ORF">HMPREF9429_00271</name>
</gene>
<accession>E2ZA14</accession>
<dbReference type="Proteomes" id="UP000003195">
    <property type="component" value="Unassembled WGS sequence"/>
</dbReference>
<evidence type="ECO:0000256" key="2">
    <source>
        <dbReference type="RuleBase" id="RU003616"/>
    </source>
</evidence>
<organism evidence="4 5">
    <name type="scientific">Megasphaera micronuciformis F0359</name>
    <dbReference type="NCBI Taxonomy" id="706434"/>
    <lineage>
        <taxon>Bacteria</taxon>
        <taxon>Bacillati</taxon>
        <taxon>Bacillota</taxon>
        <taxon>Negativicutes</taxon>
        <taxon>Veillonellales</taxon>
        <taxon>Veillonellaceae</taxon>
        <taxon>Megasphaera</taxon>
    </lineage>
</organism>
<sequence>MRSLFPIVNNDNFLFPEDVWNTFFTDVTRTASPLSMPKIDLEDKGDRYELTVDLPGMTKDDIELTYDDPILVVTASHKDEQQSDEAKKYVYRERTAQTFSRRLLIPHIDRKSTEASFEDGVLKVSLPKEKDEPEEKKNIIHIK</sequence>
<comment type="similarity">
    <text evidence="1 2">Belongs to the small heat shock protein (HSP20) family.</text>
</comment>
<dbReference type="SUPFAM" id="SSF49764">
    <property type="entry name" value="HSP20-like chaperones"/>
    <property type="match status" value="1"/>
</dbReference>
<evidence type="ECO:0000259" key="3">
    <source>
        <dbReference type="PROSITE" id="PS01031"/>
    </source>
</evidence>
<proteinExistence type="inferred from homology"/>